<evidence type="ECO:0000313" key="4">
    <source>
        <dbReference type="EMBL" id="MBK1467755.1"/>
    </source>
</evidence>
<dbReference type="PANTHER" id="PTHR33392:SF6">
    <property type="entry name" value="POLYISOPRENYL-TEICHOIC ACID--PEPTIDOGLYCAN TEICHOIC ACID TRANSFERASE TAGU"/>
    <property type="match status" value="1"/>
</dbReference>
<organism evidence="4 5">
    <name type="scientific">Parvimonas parva</name>
    <dbReference type="NCBI Taxonomy" id="2769485"/>
    <lineage>
        <taxon>Bacteria</taxon>
        <taxon>Bacillati</taxon>
        <taxon>Bacillota</taxon>
        <taxon>Tissierellia</taxon>
        <taxon>Tissierellales</taxon>
        <taxon>Peptoniphilaceae</taxon>
        <taxon>Parvimonas</taxon>
    </lineage>
</organism>
<feature type="domain" description="Cell envelope-related transcriptional attenuator" evidence="3">
    <location>
        <begin position="78"/>
        <end position="220"/>
    </location>
</feature>
<dbReference type="RefSeq" id="WP_201274877.1">
    <property type="nucleotide sequence ID" value="NZ_AP038371.1"/>
</dbReference>
<reference evidence="4 5" key="1">
    <citation type="submission" date="2020-09" db="EMBL/GenBank/DDBJ databases">
        <title>Parvimonas S3374 sp. nov.</title>
        <authorList>
            <person name="Buhl M."/>
        </authorList>
    </citation>
    <scope>NUCLEOTIDE SEQUENCE [LARGE SCALE GENOMIC DNA]</scope>
    <source>
        <strain evidence="4 5">S3374</strain>
    </source>
</reference>
<comment type="similarity">
    <text evidence="1">Belongs to the LytR/CpsA/Psr (LCP) family.</text>
</comment>
<protein>
    <submittedName>
        <fullName evidence="4">LCP family protein</fullName>
    </submittedName>
</protein>
<accession>A0ABS1C6N1</accession>
<keyword evidence="5" id="KW-1185">Reference proteome</keyword>
<evidence type="ECO:0000313" key="5">
    <source>
        <dbReference type="Proteomes" id="UP000823123"/>
    </source>
</evidence>
<dbReference type="NCBIfam" id="TIGR00350">
    <property type="entry name" value="lytR_cpsA_psr"/>
    <property type="match status" value="1"/>
</dbReference>
<dbReference type="InterPro" id="IPR004474">
    <property type="entry name" value="LytR_CpsA_psr"/>
</dbReference>
<feature type="region of interest" description="Disordered" evidence="2">
    <location>
        <begin position="308"/>
        <end position="329"/>
    </location>
</feature>
<evidence type="ECO:0000259" key="3">
    <source>
        <dbReference type="Pfam" id="PF03816"/>
    </source>
</evidence>
<dbReference type="Proteomes" id="UP000823123">
    <property type="component" value="Unassembled WGS sequence"/>
</dbReference>
<sequence length="329" mass="36710">MKKKFIITFVISLALFAGIFWVANKVLDVMEVTSKVEFLGHDLGEGNIIEQVVDNELLFLVLGLDSDDFSGATTEQNRTDTMILAKVNFETGKVDILSIPRDSRVMVRGQLDKINHAHHFGGLKLAMKTTRDFLNLDIDYYVRVNFFSVKDIVDVLGGIEVDVPVQVDVAEDNVHLKPGKQVLNGKQALQFARFRAGYAEGDMGRVKSQQLIIKALVKELTKPKNLAKIPEILDVVKKTVNTNIPFSTIAKSALKAGNLNVDKMNTQIVPGEPAYINNISYFIPNRSKLNTIVKEMFGDYLINQNNGSQINTNKNKNTNNNTNNNNNNN</sequence>
<proteinExistence type="inferred from homology"/>
<dbReference type="Gene3D" id="3.40.630.190">
    <property type="entry name" value="LCP protein"/>
    <property type="match status" value="1"/>
</dbReference>
<dbReference type="PANTHER" id="PTHR33392">
    <property type="entry name" value="POLYISOPRENYL-TEICHOIC ACID--PEPTIDOGLYCAN TEICHOIC ACID TRANSFERASE TAGU"/>
    <property type="match status" value="1"/>
</dbReference>
<dbReference type="InterPro" id="IPR050922">
    <property type="entry name" value="LytR/CpsA/Psr_CW_biosynth"/>
</dbReference>
<dbReference type="EMBL" id="JACVDA010000001">
    <property type="protein sequence ID" value="MBK1467755.1"/>
    <property type="molecule type" value="Genomic_DNA"/>
</dbReference>
<gene>
    <name evidence="4" type="ORF">IBJ83_00255</name>
</gene>
<evidence type="ECO:0000256" key="2">
    <source>
        <dbReference type="SAM" id="MobiDB-lite"/>
    </source>
</evidence>
<evidence type="ECO:0000256" key="1">
    <source>
        <dbReference type="ARBA" id="ARBA00006068"/>
    </source>
</evidence>
<name>A0ABS1C6N1_9FIRM</name>
<comment type="caution">
    <text evidence="4">The sequence shown here is derived from an EMBL/GenBank/DDBJ whole genome shotgun (WGS) entry which is preliminary data.</text>
</comment>
<feature type="compositionally biased region" description="Low complexity" evidence="2">
    <location>
        <begin position="311"/>
        <end position="329"/>
    </location>
</feature>
<dbReference type="Pfam" id="PF03816">
    <property type="entry name" value="LytR_cpsA_psr"/>
    <property type="match status" value="1"/>
</dbReference>